<proteinExistence type="predicted"/>
<dbReference type="EMBL" id="MLJW01000080">
    <property type="protein sequence ID" value="OIR01851.1"/>
    <property type="molecule type" value="Genomic_DNA"/>
</dbReference>
<sequence>MRIFLLLSFLIAAKVAVAADRQVGFIQQQPGHLDLVSIVESGKKTVAVIHRFSSTPSERMRPISKEEFEAIWAAFTGPAAAQYAFTPSSSDSMSDPRFYTIKVEGAKKPTSLRIPTQAELSKSLSDAIRQIRTWIDEKG</sequence>
<evidence type="ECO:0000313" key="1">
    <source>
        <dbReference type="EMBL" id="OIR01851.1"/>
    </source>
</evidence>
<comment type="caution">
    <text evidence="1">The sequence shown here is derived from an EMBL/GenBank/DDBJ whole genome shotgun (WGS) entry which is preliminary data.</text>
</comment>
<reference evidence="1" key="1">
    <citation type="submission" date="2016-10" db="EMBL/GenBank/DDBJ databases">
        <title>Sequence of Gallionella enrichment culture.</title>
        <authorList>
            <person name="Poehlein A."/>
            <person name="Muehling M."/>
            <person name="Daniel R."/>
        </authorList>
    </citation>
    <scope>NUCLEOTIDE SEQUENCE</scope>
</reference>
<dbReference type="AlphaFoldDB" id="A0A1J5S1G9"/>
<organism evidence="1">
    <name type="scientific">mine drainage metagenome</name>
    <dbReference type="NCBI Taxonomy" id="410659"/>
    <lineage>
        <taxon>unclassified sequences</taxon>
        <taxon>metagenomes</taxon>
        <taxon>ecological metagenomes</taxon>
    </lineage>
</organism>
<accession>A0A1J5S1G9</accession>
<name>A0A1J5S1G9_9ZZZZ</name>
<gene>
    <name evidence="1" type="ORF">GALL_161530</name>
</gene>
<protein>
    <submittedName>
        <fullName evidence="1">Uncharacterized protein</fullName>
    </submittedName>
</protein>